<dbReference type="AlphaFoldDB" id="V6Z3E3"/>
<name>V6Z3E3_STRAG</name>
<evidence type="ECO:0000313" key="2">
    <source>
        <dbReference type="Proteomes" id="UP000018482"/>
    </source>
</evidence>
<evidence type="ECO:0000313" key="1">
    <source>
        <dbReference type="EMBL" id="ESV54119.1"/>
    </source>
</evidence>
<dbReference type="EMBL" id="ANQC01000035">
    <property type="protein sequence ID" value="ESV54119.1"/>
    <property type="molecule type" value="Genomic_DNA"/>
</dbReference>
<dbReference type="Proteomes" id="UP000018482">
    <property type="component" value="Unassembled WGS sequence"/>
</dbReference>
<organism evidence="1 2">
    <name type="scientific">Streptococcus agalactiae LMG 14747</name>
    <dbReference type="NCBI Taxonomy" id="1154860"/>
    <lineage>
        <taxon>Bacteria</taxon>
        <taxon>Bacillati</taxon>
        <taxon>Bacillota</taxon>
        <taxon>Bacilli</taxon>
        <taxon>Lactobacillales</taxon>
        <taxon>Streptococcaceae</taxon>
        <taxon>Streptococcus</taxon>
    </lineage>
</organism>
<gene>
    <name evidence="1" type="ORF">SAG0136_02345</name>
</gene>
<accession>V6Z3E3</accession>
<comment type="caution">
    <text evidence="1">The sequence shown here is derived from an EMBL/GenBank/DDBJ whole genome shotgun (WGS) entry which is preliminary data.</text>
</comment>
<proteinExistence type="predicted"/>
<reference evidence="1 2" key="1">
    <citation type="submission" date="2013-05" db="EMBL/GenBank/DDBJ databases">
        <authorList>
            <person name="Richards V.P."/>
            <person name="Durkin S.A.S."/>
            <person name="Kim M."/>
            <person name="Pavinski Bitar P.D."/>
            <person name="Stanhope M.J."/>
            <person name="Town C.D."/>
            <person name="Venter J.C."/>
        </authorList>
    </citation>
    <scope>NUCLEOTIDE SEQUENCE [LARGE SCALE GENOMIC DNA]</scope>
    <source>
        <strain evidence="1 2">LMG 14747</strain>
    </source>
</reference>
<protein>
    <submittedName>
        <fullName evidence="1">Uncharacterized protein</fullName>
    </submittedName>
</protein>
<sequence>MNRKIIVFTKTNILNTYLINFRNNREMFENLPNTYLFLPSLDRYKRIKKMMQSANRIKINKIYK</sequence>